<dbReference type="PANTHER" id="PTHR44943">
    <property type="entry name" value="CELLULOSE SYNTHASE OPERON PROTEIN C"/>
    <property type="match status" value="1"/>
</dbReference>
<keyword evidence="2 3" id="KW-0802">TPR repeat</keyword>
<organism evidence="4 5">
    <name type="scientific">Caulobacter ginsengisoli</name>
    <dbReference type="NCBI Taxonomy" id="400775"/>
    <lineage>
        <taxon>Bacteria</taxon>
        <taxon>Pseudomonadati</taxon>
        <taxon>Pseudomonadota</taxon>
        <taxon>Alphaproteobacteria</taxon>
        <taxon>Caulobacterales</taxon>
        <taxon>Caulobacteraceae</taxon>
        <taxon>Caulobacter</taxon>
    </lineage>
</organism>
<proteinExistence type="predicted"/>
<evidence type="ECO:0000256" key="2">
    <source>
        <dbReference type="ARBA" id="ARBA00022803"/>
    </source>
</evidence>
<dbReference type="InterPro" id="IPR011990">
    <property type="entry name" value="TPR-like_helical_dom_sf"/>
</dbReference>
<dbReference type="Pfam" id="PF13432">
    <property type="entry name" value="TPR_16"/>
    <property type="match status" value="2"/>
</dbReference>
<evidence type="ECO:0000256" key="3">
    <source>
        <dbReference type="PROSITE-ProRule" id="PRU00339"/>
    </source>
</evidence>
<dbReference type="Proteomes" id="UP001228905">
    <property type="component" value="Unassembled WGS sequence"/>
</dbReference>
<dbReference type="EMBL" id="JAUSVS010000002">
    <property type="protein sequence ID" value="MDQ0463919.1"/>
    <property type="molecule type" value="Genomic_DNA"/>
</dbReference>
<dbReference type="SUPFAM" id="SSF53756">
    <property type="entry name" value="UDP-Glycosyltransferase/glycogen phosphorylase"/>
    <property type="match status" value="1"/>
</dbReference>
<comment type="caution">
    <text evidence="4">The sequence shown here is derived from an EMBL/GenBank/DDBJ whole genome shotgun (WGS) entry which is preliminary data.</text>
</comment>
<protein>
    <submittedName>
        <fullName evidence="4">Flp pilus assembly protein TadD</fullName>
    </submittedName>
</protein>
<dbReference type="PANTHER" id="PTHR44943:SF8">
    <property type="entry name" value="TPR REPEAT-CONTAINING PROTEIN MJ0263"/>
    <property type="match status" value="1"/>
</dbReference>
<dbReference type="RefSeq" id="WP_307348188.1">
    <property type="nucleotide sequence ID" value="NZ_JAUSVS010000002.1"/>
</dbReference>
<reference evidence="4 5" key="1">
    <citation type="submission" date="2023-07" db="EMBL/GenBank/DDBJ databases">
        <title>Genomic Encyclopedia of Type Strains, Phase IV (KMG-IV): sequencing the most valuable type-strain genomes for metagenomic binning, comparative biology and taxonomic classification.</title>
        <authorList>
            <person name="Goeker M."/>
        </authorList>
    </citation>
    <scope>NUCLEOTIDE SEQUENCE [LARGE SCALE GENOMIC DNA]</scope>
    <source>
        <strain evidence="4 5">DSM 18695</strain>
    </source>
</reference>
<name>A0ABU0ISB8_9CAUL</name>
<sequence length="602" mass="65429">MSLPPPRLKTAASATALGFPEAAIEPARARMAVGTAGDSASAAALARLDQAVRELKAASIEPMLQNAVAAIRNEDAKAAGEWAIKALEMDEKNGVGWYLLAIAREKAGDFANSVRAYEMALGLLPDQAEIANDMGRLAYRMGMKETAEKLFAHYLRRYPQSYEAANNLACAIRDQNRFDEAVEVLKPAIMGKPDDPLLWNTLGSVIAEQSDPEGAITFFNEALRWDPGFVKARYNRGNALLAIGQMEGALADCQAALDAAIIPSERMMMQLARSTIRICLGDLGGGWDDYEARLDPQFADVTNFMCDQPRWEPGSDLAGKRLVIIGEQGLGDEVLFANLIPDVLADLGPEGRLAIAVEPRLVSLFQRAFPTAEVGPHATYRIDGHTVRGAPFLADPDAFDLWTPLASLLRGYRRSVEAYPDRERFMRADPERVAYWKGVLAEAPAGAKVGILWKSLVSTGARHRFFAPFEEWEAVLKTPGITFVNLQYGVSDEEVAFAAAEWGVNIWTPPGIDLKDDLDDLAALTCALDLVLAPSNATSNIAAACGAPVWIISVPGAWSRLGTERLPWYPQARVFLPPGFGDWLPVMDEIAQALTQAFPTGT</sequence>
<keyword evidence="5" id="KW-1185">Reference proteome</keyword>
<dbReference type="InterPro" id="IPR051685">
    <property type="entry name" value="Ycf3/AcsC/BcsC/TPR_MFPF"/>
</dbReference>
<evidence type="ECO:0000313" key="5">
    <source>
        <dbReference type="Proteomes" id="UP001228905"/>
    </source>
</evidence>
<dbReference type="InterPro" id="IPR019734">
    <property type="entry name" value="TPR_rpt"/>
</dbReference>
<dbReference type="PROSITE" id="PS50005">
    <property type="entry name" value="TPR"/>
    <property type="match status" value="1"/>
</dbReference>
<evidence type="ECO:0000313" key="4">
    <source>
        <dbReference type="EMBL" id="MDQ0463919.1"/>
    </source>
</evidence>
<dbReference type="SUPFAM" id="SSF48452">
    <property type="entry name" value="TPR-like"/>
    <property type="match status" value="1"/>
</dbReference>
<keyword evidence="1" id="KW-0677">Repeat</keyword>
<accession>A0ABU0ISB8</accession>
<dbReference type="Gene3D" id="3.40.50.2000">
    <property type="entry name" value="Glycogen Phosphorylase B"/>
    <property type="match status" value="1"/>
</dbReference>
<evidence type="ECO:0000256" key="1">
    <source>
        <dbReference type="ARBA" id="ARBA00022737"/>
    </source>
</evidence>
<gene>
    <name evidence="4" type="ORF">QO010_001690</name>
</gene>
<dbReference type="Gene3D" id="1.25.40.10">
    <property type="entry name" value="Tetratricopeptide repeat domain"/>
    <property type="match status" value="2"/>
</dbReference>
<dbReference type="SMART" id="SM00028">
    <property type="entry name" value="TPR"/>
    <property type="match status" value="5"/>
</dbReference>
<feature type="repeat" description="TPR" evidence="3">
    <location>
        <begin position="196"/>
        <end position="229"/>
    </location>
</feature>